<accession>A0A7W5ANG6</accession>
<dbReference type="Proteomes" id="UP000590749">
    <property type="component" value="Unassembled WGS sequence"/>
</dbReference>
<proteinExistence type="predicted"/>
<dbReference type="RefSeq" id="WP_183225424.1">
    <property type="nucleotide sequence ID" value="NZ_BMPW01000021.1"/>
</dbReference>
<dbReference type="EMBL" id="JACHXF010000018">
    <property type="protein sequence ID" value="MBB3099366.1"/>
    <property type="molecule type" value="Genomic_DNA"/>
</dbReference>
<protein>
    <recommendedName>
        <fullName evidence="3">EVE domain-containing protein</fullName>
    </recommendedName>
</protein>
<gene>
    <name evidence="1" type="ORF">FHR83_007072</name>
</gene>
<sequence length="136" mass="15147">MSKPSSPEYDENGAPVSAVDWLGNRFRVGERVIYCIGAGRGQQMAVGEVKQIKVEQRIGRRAREAEPGEDADFIADWLTPPRPMVRYEEPYEVITVQVLTERASGWSGSKRSKPAWVNPMNITALPLFLAEIESVG</sequence>
<dbReference type="AlphaFoldDB" id="A0A7W5ANG6"/>
<evidence type="ECO:0008006" key="3">
    <source>
        <dbReference type="Google" id="ProtNLM"/>
    </source>
</evidence>
<keyword evidence="2" id="KW-1185">Reference proteome</keyword>
<organism evidence="1 2">
    <name type="scientific">Actinoplanes campanulatus</name>
    <dbReference type="NCBI Taxonomy" id="113559"/>
    <lineage>
        <taxon>Bacteria</taxon>
        <taxon>Bacillati</taxon>
        <taxon>Actinomycetota</taxon>
        <taxon>Actinomycetes</taxon>
        <taxon>Micromonosporales</taxon>
        <taxon>Micromonosporaceae</taxon>
        <taxon>Actinoplanes</taxon>
    </lineage>
</organism>
<evidence type="ECO:0000313" key="1">
    <source>
        <dbReference type="EMBL" id="MBB3099366.1"/>
    </source>
</evidence>
<reference evidence="1 2" key="1">
    <citation type="submission" date="2020-08" db="EMBL/GenBank/DDBJ databases">
        <title>Genomic Encyclopedia of Type Strains, Phase III (KMG-III): the genomes of soil and plant-associated and newly described type strains.</title>
        <authorList>
            <person name="Whitman W."/>
        </authorList>
    </citation>
    <scope>NUCLEOTIDE SEQUENCE [LARGE SCALE GENOMIC DNA]</scope>
    <source>
        <strain evidence="1 2">CECT 3287</strain>
    </source>
</reference>
<evidence type="ECO:0000313" key="2">
    <source>
        <dbReference type="Proteomes" id="UP000590749"/>
    </source>
</evidence>
<comment type="caution">
    <text evidence="1">The sequence shown here is derived from an EMBL/GenBank/DDBJ whole genome shotgun (WGS) entry which is preliminary data.</text>
</comment>
<name>A0A7W5ANG6_9ACTN</name>